<reference evidence="1 2" key="1">
    <citation type="submission" date="2019-07" db="EMBL/GenBank/DDBJ databases">
        <title>Complete Genome Sequence of Leptotrichia wadei Strain JMUB3933.</title>
        <authorList>
            <person name="Watanabe S."/>
            <person name="Cui L."/>
        </authorList>
    </citation>
    <scope>NUCLEOTIDE SEQUENCE [LARGE SCALE GENOMIC DNA]</scope>
    <source>
        <strain evidence="1 2">JMUB3933</strain>
    </source>
</reference>
<sequence length="40" mass="4585">MPSHKMTEINFEDAFYTITTLKTVVMNGDSVMMILVHLLI</sequence>
<organism evidence="1 2">
    <name type="scientific">Leptotrichia wadei</name>
    <dbReference type="NCBI Taxonomy" id="157687"/>
    <lineage>
        <taxon>Bacteria</taxon>
        <taxon>Fusobacteriati</taxon>
        <taxon>Fusobacteriota</taxon>
        <taxon>Fusobacteriia</taxon>
        <taxon>Fusobacteriales</taxon>
        <taxon>Leptotrichiaceae</taxon>
        <taxon>Leptotrichia</taxon>
    </lineage>
</organism>
<proteinExistence type="predicted"/>
<accession>A0A510KAZ4</accession>
<dbReference type="AlphaFoldDB" id="A0A510KAZ4"/>
<name>A0A510KAZ4_9FUSO</name>
<dbReference type="Proteomes" id="UP000321397">
    <property type="component" value="Chromosome"/>
</dbReference>
<protein>
    <submittedName>
        <fullName evidence="1">Phage protein F-like protein</fullName>
    </submittedName>
</protein>
<gene>
    <name evidence="1" type="ORF">JMUB3933_1382</name>
</gene>
<evidence type="ECO:0000313" key="2">
    <source>
        <dbReference type="Proteomes" id="UP000321397"/>
    </source>
</evidence>
<dbReference type="EMBL" id="AP019834">
    <property type="protein sequence ID" value="BBM47881.1"/>
    <property type="molecule type" value="Genomic_DNA"/>
</dbReference>
<evidence type="ECO:0000313" key="1">
    <source>
        <dbReference type="EMBL" id="BBM47881.1"/>
    </source>
</evidence>